<evidence type="ECO:0000256" key="1">
    <source>
        <dbReference type="ARBA" id="ARBA00022999"/>
    </source>
</evidence>
<dbReference type="STRING" id="48701.ENSPMEP00000000986"/>
<dbReference type="AlphaFoldDB" id="A0A3B3WDN3"/>
<evidence type="ECO:0000313" key="3">
    <source>
        <dbReference type="Ensembl" id="ENSPMEP00000000986.1"/>
    </source>
</evidence>
<evidence type="ECO:0000259" key="2">
    <source>
        <dbReference type="SMART" id="SM00964"/>
    </source>
</evidence>
<keyword evidence="4" id="KW-1185">Reference proteome</keyword>
<dbReference type="InterPro" id="IPR013799">
    <property type="entry name" value="STAT_TF_prot_interaction"/>
</dbReference>
<keyword evidence="1" id="KW-0727">SH2 domain</keyword>
<dbReference type="Gene3D" id="1.10.532.10">
    <property type="entry name" value="STAT transcription factor, N-terminal domain"/>
    <property type="match status" value="1"/>
</dbReference>
<dbReference type="GO" id="GO:0003700">
    <property type="term" value="F:DNA-binding transcription factor activity"/>
    <property type="evidence" value="ECO:0007669"/>
    <property type="project" value="InterPro"/>
</dbReference>
<evidence type="ECO:0000313" key="4">
    <source>
        <dbReference type="Proteomes" id="UP000261480"/>
    </source>
</evidence>
<dbReference type="SUPFAM" id="SSF48092">
    <property type="entry name" value="Transcription factor STAT-4 N-domain"/>
    <property type="match status" value="1"/>
</dbReference>
<dbReference type="Pfam" id="PF02865">
    <property type="entry name" value="STAT_int"/>
    <property type="match status" value="1"/>
</dbReference>
<name>A0A3B3WDN3_9TELE</name>
<organism evidence="3 4">
    <name type="scientific">Poecilia mexicana</name>
    <dbReference type="NCBI Taxonomy" id="48701"/>
    <lineage>
        <taxon>Eukaryota</taxon>
        <taxon>Metazoa</taxon>
        <taxon>Chordata</taxon>
        <taxon>Craniata</taxon>
        <taxon>Vertebrata</taxon>
        <taxon>Euteleostomi</taxon>
        <taxon>Actinopterygii</taxon>
        <taxon>Neopterygii</taxon>
        <taxon>Teleostei</taxon>
        <taxon>Neoteleostei</taxon>
        <taxon>Acanthomorphata</taxon>
        <taxon>Ovalentaria</taxon>
        <taxon>Atherinomorphae</taxon>
        <taxon>Cyprinodontiformes</taxon>
        <taxon>Poeciliidae</taxon>
        <taxon>Poeciliinae</taxon>
        <taxon>Poecilia</taxon>
    </lineage>
</organism>
<dbReference type="InterPro" id="IPR036535">
    <property type="entry name" value="STAT_N_sf"/>
</dbReference>
<protein>
    <recommendedName>
        <fullName evidence="2">STAT transcription factor protein interaction domain-containing protein</fullName>
    </recommendedName>
</protein>
<dbReference type="Proteomes" id="UP000261480">
    <property type="component" value="Unplaced"/>
</dbReference>
<reference evidence="3" key="1">
    <citation type="submission" date="2025-08" db="UniProtKB">
        <authorList>
            <consortium name="Ensembl"/>
        </authorList>
    </citation>
    <scope>IDENTIFICATION</scope>
</reference>
<reference evidence="3" key="2">
    <citation type="submission" date="2025-09" db="UniProtKB">
        <authorList>
            <consortium name="Ensembl"/>
        </authorList>
    </citation>
    <scope>IDENTIFICATION</scope>
</reference>
<dbReference type="GO" id="GO:0007165">
    <property type="term" value="P:signal transduction"/>
    <property type="evidence" value="ECO:0007669"/>
    <property type="project" value="InterPro"/>
</dbReference>
<sequence>MAQWCQLQMLDSKYLEQVDQLYDDSFPMDIRQYLSRWIESIDCNMEFLCFIPALTFYSSSLHQKRPVLKVNKNCLSETRFHVD</sequence>
<feature type="domain" description="STAT transcription factor protein interaction" evidence="2">
    <location>
        <begin position="2"/>
        <end position="81"/>
    </location>
</feature>
<dbReference type="Ensembl" id="ENSPMET00000014956.1">
    <property type="protein sequence ID" value="ENSPMEP00000000986.1"/>
    <property type="gene ID" value="ENSPMEG00000001842.1"/>
</dbReference>
<proteinExistence type="predicted"/>
<dbReference type="PANTHER" id="PTHR11801">
    <property type="entry name" value="SIGNAL TRANSDUCER AND ACTIVATOR OF TRANSCRIPTION"/>
    <property type="match status" value="1"/>
</dbReference>
<accession>A0A3B3WDN3</accession>
<dbReference type="InterPro" id="IPR001217">
    <property type="entry name" value="STAT"/>
</dbReference>
<dbReference type="SMART" id="SM00964">
    <property type="entry name" value="STAT_int"/>
    <property type="match status" value="1"/>
</dbReference>